<name>A0A5C6F7S5_9BACT</name>
<reference evidence="4 5" key="1">
    <citation type="submission" date="2019-02" db="EMBL/GenBank/DDBJ databases">
        <title>Deep-cultivation of Planctomycetes and their phenomic and genomic characterization uncovers novel biology.</title>
        <authorList>
            <person name="Wiegand S."/>
            <person name="Jogler M."/>
            <person name="Boedeker C."/>
            <person name="Pinto D."/>
            <person name="Vollmers J."/>
            <person name="Rivas-Marin E."/>
            <person name="Kohn T."/>
            <person name="Peeters S.H."/>
            <person name="Heuer A."/>
            <person name="Rast P."/>
            <person name="Oberbeckmann S."/>
            <person name="Bunk B."/>
            <person name="Jeske O."/>
            <person name="Meyerdierks A."/>
            <person name="Storesund J.E."/>
            <person name="Kallscheuer N."/>
            <person name="Luecker S."/>
            <person name="Lage O.M."/>
            <person name="Pohl T."/>
            <person name="Merkel B.J."/>
            <person name="Hornburger P."/>
            <person name="Mueller R.-W."/>
            <person name="Bruemmer F."/>
            <person name="Labrenz M."/>
            <person name="Spormann A.M."/>
            <person name="Op Den Camp H."/>
            <person name="Overmann J."/>
            <person name="Amann R."/>
            <person name="Jetten M.S.M."/>
            <person name="Mascher T."/>
            <person name="Medema M.H."/>
            <person name="Devos D.P."/>
            <person name="Kaster A.-K."/>
            <person name="Ovreas L."/>
            <person name="Rohde M."/>
            <person name="Galperin M.Y."/>
            <person name="Jogler C."/>
        </authorList>
    </citation>
    <scope>NUCLEOTIDE SEQUENCE [LARGE SCALE GENOMIC DNA]</scope>
    <source>
        <strain evidence="4 5">Poly51</strain>
    </source>
</reference>
<gene>
    <name evidence="4" type="ORF">Poly51_24350</name>
</gene>
<feature type="domain" description="Cytochrome c-552/4" evidence="3">
    <location>
        <begin position="264"/>
        <end position="301"/>
    </location>
</feature>
<evidence type="ECO:0000259" key="3">
    <source>
        <dbReference type="Pfam" id="PF13435"/>
    </source>
</evidence>
<keyword evidence="5" id="KW-1185">Reference proteome</keyword>
<proteinExistence type="predicted"/>
<sequence>MNSDLFESEEKRVPSAKYLAVGSLIVAVLGFFFWTQVDQEVVDIGQLKRRQQVRRLQEENESIARPDPDVVFAELAKLGKAAPIPSYLQVDRNRAGAWIVRKPGGKVAAVLPFPPQQSPKPPSDAQPIHENPGFLGAKACEECHAETFASFSKTSHHLTSHLATPQSIRGSLDSGKNRLGTRLPNVSFKMVEHDGAAFQRASFMGWEFEIPMQIVTGSAKLAQTFLYWNDDELYQCNVTYLTDTDSWINSPGYHDGDAAYERPIIARCLECHTTYVDFREPVNRFTPRSLITGISCERCHGPGREHVEYHRENPREKESRFVTVPSDLPRDKELQVCSQCHSSITPLKGRPFRFRPGDDLIQHYEPPGEESGNSVHTSNQLDRLGRSKCFLQTEMTCVDCHNPHQFERGNIALFSQRCMKCHQPQACGMSDEVGEKISTNCIDCHMPFTGSDQLRLDTASESIFPEMRDHYIRIDKQASDAYLKQNAVSDK</sequence>
<dbReference type="Gene3D" id="3.90.10.10">
    <property type="entry name" value="Cytochrome C3"/>
    <property type="match status" value="1"/>
</dbReference>
<evidence type="ECO:0000313" key="4">
    <source>
        <dbReference type="EMBL" id="TWU56524.1"/>
    </source>
</evidence>
<keyword evidence="2" id="KW-0812">Transmembrane</keyword>
<organism evidence="4 5">
    <name type="scientific">Rubripirellula tenax</name>
    <dbReference type="NCBI Taxonomy" id="2528015"/>
    <lineage>
        <taxon>Bacteria</taxon>
        <taxon>Pseudomonadati</taxon>
        <taxon>Planctomycetota</taxon>
        <taxon>Planctomycetia</taxon>
        <taxon>Pirellulales</taxon>
        <taxon>Pirellulaceae</taxon>
        <taxon>Rubripirellula</taxon>
    </lineage>
</organism>
<dbReference type="Proteomes" id="UP000318288">
    <property type="component" value="Unassembled WGS sequence"/>
</dbReference>
<dbReference type="Gene3D" id="1.10.1130.10">
    <property type="entry name" value="Flavocytochrome C3, Chain A"/>
    <property type="match status" value="1"/>
</dbReference>
<accession>A0A5C6F7S5</accession>
<dbReference type="RefSeq" id="WP_146457657.1">
    <property type="nucleotide sequence ID" value="NZ_SJPW01000003.1"/>
</dbReference>
<evidence type="ECO:0000256" key="1">
    <source>
        <dbReference type="ARBA" id="ARBA00022729"/>
    </source>
</evidence>
<protein>
    <submittedName>
        <fullName evidence="4">Doubled CXXCH motif</fullName>
    </submittedName>
</protein>
<keyword evidence="2" id="KW-1133">Transmembrane helix</keyword>
<keyword evidence="2" id="KW-0472">Membrane</keyword>
<dbReference type="EMBL" id="SJPW01000003">
    <property type="protein sequence ID" value="TWU56524.1"/>
    <property type="molecule type" value="Genomic_DNA"/>
</dbReference>
<dbReference type="InterPro" id="IPR023155">
    <property type="entry name" value="Cyt_c-552/4"/>
</dbReference>
<feature type="transmembrane region" description="Helical" evidence="2">
    <location>
        <begin position="16"/>
        <end position="34"/>
    </location>
</feature>
<dbReference type="Pfam" id="PF13435">
    <property type="entry name" value="Cytochrome_C554"/>
    <property type="match status" value="1"/>
</dbReference>
<dbReference type="SUPFAM" id="SSF48695">
    <property type="entry name" value="Multiheme cytochromes"/>
    <property type="match status" value="1"/>
</dbReference>
<dbReference type="PANTHER" id="PTHR35038">
    <property type="entry name" value="DISSIMILATORY SULFITE REDUCTASE SIRA"/>
    <property type="match status" value="1"/>
</dbReference>
<dbReference type="InterPro" id="IPR051829">
    <property type="entry name" value="Multiheme_Cytochr_ET"/>
</dbReference>
<dbReference type="OrthoDB" id="234670at2"/>
<keyword evidence="1" id="KW-0732">Signal</keyword>
<comment type="caution">
    <text evidence="4">The sequence shown here is derived from an EMBL/GenBank/DDBJ whole genome shotgun (WGS) entry which is preliminary data.</text>
</comment>
<dbReference type="PANTHER" id="PTHR35038:SF8">
    <property type="entry name" value="C-TYPE POLYHEME CYTOCHROME OMCC"/>
    <property type="match status" value="1"/>
</dbReference>
<dbReference type="AlphaFoldDB" id="A0A5C6F7S5"/>
<evidence type="ECO:0000313" key="5">
    <source>
        <dbReference type="Proteomes" id="UP000318288"/>
    </source>
</evidence>
<evidence type="ECO:0000256" key="2">
    <source>
        <dbReference type="SAM" id="Phobius"/>
    </source>
</evidence>
<dbReference type="InterPro" id="IPR036280">
    <property type="entry name" value="Multihaem_cyt_sf"/>
</dbReference>